<feature type="transmembrane region" description="Helical" evidence="12">
    <location>
        <begin position="220"/>
        <end position="238"/>
    </location>
</feature>
<comment type="caution">
    <text evidence="13">The sequence shown here is derived from an EMBL/GenBank/DDBJ whole genome shotgun (WGS) entry which is preliminary data.</text>
</comment>
<protein>
    <recommendedName>
        <fullName evidence="4">Probable alginate O-acetylase AlgI</fullName>
    </recommendedName>
    <alternativeName>
        <fullName evidence="10">Alginate biosynthesis protein AlgI</fullName>
    </alternativeName>
</protein>
<organism evidence="13 14">
    <name type="scientific">Methylobacterium persicinum</name>
    <dbReference type="NCBI Taxonomy" id="374426"/>
    <lineage>
        <taxon>Bacteria</taxon>
        <taxon>Pseudomonadati</taxon>
        <taxon>Pseudomonadota</taxon>
        <taxon>Alphaproteobacteria</taxon>
        <taxon>Hyphomicrobiales</taxon>
        <taxon>Methylobacteriaceae</taxon>
        <taxon>Methylobacterium</taxon>
    </lineage>
</organism>
<feature type="transmembrane region" description="Helical" evidence="12">
    <location>
        <begin position="331"/>
        <end position="348"/>
    </location>
</feature>
<evidence type="ECO:0000256" key="7">
    <source>
        <dbReference type="ARBA" id="ARBA00022841"/>
    </source>
</evidence>
<feature type="transmembrane region" description="Helical" evidence="12">
    <location>
        <begin position="28"/>
        <end position="45"/>
    </location>
</feature>
<dbReference type="PANTHER" id="PTHR13285:SF18">
    <property type="entry name" value="PROTEIN-CYSTEINE N-PALMITOYLTRANSFERASE RASP"/>
    <property type="match status" value="1"/>
</dbReference>
<gene>
    <name evidence="13" type="ORF">QO016_004016</name>
</gene>
<proteinExistence type="inferred from homology"/>
<sequence length="479" mass="52809">MNFVSLHFLVFTLATVLAYQATRSVTVRQWVLLIASAYFISTYMLDFKSALPLAVFLGLGYLLVAAMGATPSRAYVAAAVCLMIGSFLYLKQFFFLTAVGLPFIYSTVGLSYVLFRIISLIVDLANRDIEKKPGPGAYLAYTCGFTTFLSGPVQTWPSFKGEYEKQPVPITEGEVLHAMSRIATGYFKLAIVAAVFDYLFQNFTVQFTGAAGPVSWPKLVALYTVSAAAYTGYLYYNFSGYMDIVIGIGGLLQFKLPENFNKPFSAKSFLEFWQRWHMTMSQWFKTYLFTPIMLAAMRRLPDPRHSAAIGLSAFFITFLVMGIWHGSTVVFVVYGVLMAFGACANKLWQLAMPRALGKPGYKSLQKRLVYIQLCKGLTFAFFTLALTCLWTPEIGQLFGLTGRLGVSGLVLSIAALTLVFAAVNLVFDRVGAIAPGRLAAVGARYRDTLAVSRCAGVILAVIFVSAILNKAPEFVYKAF</sequence>
<keyword evidence="6 12" id="KW-0812">Transmembrane</keyword>
<evidence type="ECO:0000256" key="11">
    <source>
        <dbReference type="PIRNR" id="PIRNR016636"/>
    </source>
</evidence>
<feature type="transmembrane region" description="Helical" evidence="12">
    <location>
        <begin position="448"/>
        <end position="468"/>
    </location>
</feature>
<dbReference type="RefSeq" id="WP_238252839.1">
    <property type="nucleotide sequence ID" value="NZ_BPQX01000063.1"/>
</dbReference>
<comment type="similarity">
    <text evidence="3 11">Belongs to the membrane-bound acyltransferase family.</text>
</comment>
<dbReference type="PIRSF" id="PIRSF016636">
    <property type="entry name" value="AlgI_DltB"/>
    <property type="match status" value="1"/>
</dbReference>
<feature type="transmembrane region" description="Helical" evidence="12">
    <location>
        <begin position="178"/>
        <end position="200"/>
    </location>
</feature>
<dbReference type="PANTHER" id="PTHR13285">
    <property type="entry name" value="ACYLTRANSFERASE"/>
    <property type="match status" value="1"/>
</dbReference>
<evidence type="ECO:0000256" key="1">
    <source>
        <dbReference type="ARBA" id="ARBA00004651"/>
    </source>
</evidence>
<keyword evidence="5 11" id="KW-1003">Cell membrane</keyword>
<dbReference type="InterPro" id="IPR051085">
    <property type="entry name" value="MB_O-acyltransferase"/>
</dbReference>
<evidence type="ECO:0000256" key="4">
    <source>
        <dbReference type="ARBA" id="ARBA00016084"/>
    </source>
</evidence>
<dbReference type="InterPro" id="IPR004299">
    <property type="entry name" value="MBOAT_fam"/>
</dbReference>
<comment type="subcellular location">
    <subcellularLocation>
        <location evidence="1">Cell membrane</location>
        <topology evidence="1">Multi-pass membrane protein</topology>
    </subcellularLocation>
</comment>
<feature type="transmembrane region" description="Helical" evidence="12">
    <location>
        <begin position="369"/>
        <end position="392"/>
    </location>
</feature>
<feature type="transmembrane region" description="Helical" evidence="12">
    <location>
        <begin position="95"/>
        <end position="118"/>
    </location>
</feature>
<evidence type="ECO:0000256" key="9">
    <source>
        <dbReference type="ARBA" id="ARBA00023136"/>
    </source>
</evidence>
<evidence type="ECO:0000256" key="8">
    <source>
        <dbReference type="ARBA" id="ARBA00022989"/>
    </source>
</evidence>
<evidence type="ECO:0000256" key="5">
    <source>
        <dbReference type="ARBA" id="ARBA00022475"/>
    </source>
</evidence>
<keyword evidence="7" id="KW-0016">Alginate biosynthesis</keyword>
<evidence type="ECO:0000256" key="6">
    <source>
        <dbReference type="ARBA" id="ARBA00022692"/>
    </source>
</evidence>
<feature type="transmembrane region" description="Helical" evidence="12">
    <location>
        <begin position="307"/>
        <end position="325"/>
    </location>
</feature>
<evidence type="ECO:0000313" key="14">
    <source>
        <dbReference type="Proteomes" id="UP001236369"/>
    </source>
</evidence>
<dbReference type="EMBL" id="JAUSVV010000013">
    <property type="protein sequence ID" value="MDQ0444503.1"/>
    <property type="molecule type" value="Genomic_DNA"/>
</dbReference>
<accession>A0ABU0HQB3</accession>
<dbReference type="Pfam" id="PF03062">
    <property type="entry name" value="MBOAT"/>
    <property type="match status" value="1"/>
</dbReference>
<name>A0ABU0HQB3_9HYPH</name>
<feature type="transmembrane region" description="Helical" evidence="12">
    <location>
        <begin position="50"/>
        <end position="68"/>
    </location>
</feature>
<keyword evidence="11 13" id="KW-0012">Acyltransferase</keyword>
<dbReference type="GO" id="GO:0016746">
    <property type="term" value="F:acyltransferase activity"/>
    <property type="evidence" value="ECO:0007669"/>
    <property type="project" value="UniProtKB-KW"/>
</dbReference>
<keyword evidence="11" id="KW-0808">Transferase</keyword>
<reference evidence="13 14" key="1">
    <citation type="submission" date="2023-07" db="EMBL/GenBank/DDBJ databases">
        <title>Genomic Encyclopedia of Type Strains, Phase IV (KMG-IV): sequencing the most valuable type-strain genomes for metagenomic binning, comparative biology and taxonomic classification.</title>
        <authorList>
            <person name="Goeker M."/>
        </authorList>
    </citation>
    <scope>NUCLEOTIDE SEQUENCE [LARGE SCALE GENOMIC DNA]</scope>
    <source>
        <strain evidence="13 14">DSM 19562</strain>
    </source>
</reference>
<evidence type="ECO:0000256" key="3">
    <source>
        <dbReference type="ARBA" id="ARBA00010323"/>
    </source>
</evidence>
<evidence type="ECO:0000256" key="10">
    <source>
        <dbReference type="ARBA" id="ARBA00031030"/>
    </source>
</evidence>
<dbReference type="InterPro" id="IPR024194">
    <property type="entry name" value="Ac/AlaTfrase_AlgI/DltB"/>
</dbReference>
<evidence type="ECO:0000256" key="12">
    <source>
        <dbReference type="SAM" id="Phobius"/>
    </source>
</evidence>
<evidence type="ECO:0000256" key="2">
    <source>
        <dbReference type="ARBA" id="ARBA00005182"/>
    </source>
</evidence>
<feature type="transmembrane region" description="Helical" evidence="12">
    <location>
        <begin position="404"/>
        <end position="427"/>
    </location>
</feature>
<keyword evidence="8 12" id="KW-1133">Transmembrane helix</keyword>
<dbReference type="Proteomes" id="UP001236369">
    <property type="component" value="Unassembled WGS sequence"/>
</dbReference>
<keyword evidence="9 11" id="KW-0472">Membrane</keyword>
<evidence type="ECO:0000313" key="13">
    <source>
        <dbReference type="EMBL" id="MDQ0444503.1"/>
    </source>
</evidence>
<feature type="transmembrane region" description="Helical" evidence="12">
    <location>
        <begin position="74"/>
        <end position="90"/>
    </location>
</feature>
<comment type="pathway">
    <text evidence="2">Glycan biosynthesis; alginate biosynthesis.</text>
</comment>
<keyword evidence="14" id="KW-1185">Reference proteome</keyword>